<dbReference type="InterPro" id="IPR017871">
    <property type="entry name" value="ABC_transporter-like_CS"/>
</dbReference>
<dbReference type="SMART" id="SM00382">
    <property type="entry name" value="AAA"/>
    <property type="match status" value="1"/>
</dbReference>
<evidence type="ECO:0000313" key="6">
    <source>
        <dbReference type="Proteomes" id="UP001152795"/>
    </source>
</evidence>
<comment type="caution">
    <text evidence="5">The sequence shown here is derived from an EMBL/GenBank/DDBJ whole genome shotgun (WGS) entry which is preliminary data.</text>
</comment>
<keyword evidence="6" id="KW-1185">Reference proteome</keyword>
<comment type="subcellular location">
    <subcellularLocation>
        <location evidence="1">Membrane</location>
        <topology evidence="1">Multi-pass membrane protein</topology>
    </subcellularLocation>
</comment>
<keyword evidence="4" id="KW-0067">ATP-binding</keyword>
<evidence type="ECO:0000256" key="1">
    <source>
        <dbReference type="ARBA" id="ARBA00004141"/>
    </source>
</evidence>
<dbReference type="PROSITE" id="PS00211">
    <property type="entry name" value="ABC_TRANSPORTER_1"/>
    <property type="match status" value="1"/>
</dbReference>
<dbReference type="PROSITE" id="PS50893">
    <property type="entry name" value="ABC_TRANSPORTER_2"/>
    <property type="match status" value="1"/>
</dbReference>
<dbReference type="CDD" id="cd03250">
    <property type="entry name" value="ABCC_MRP_domain1"/>
    <property type="match status" value="1"/>
</dbReference>
<dbReference type="Gene3D" id="3.40.50.300">
    <property type="entry name" value="P-loop containing nucleotide triphosphate hydrolases"/>
    <property type="match status" value="1"/>
</dbReference>
<feature type="non-terminal residue" evidence="5">
    <location>
        <position position="1"/>
    </location>
</feature>
<dbReference type="Proteomes" id="UP001152795">
    <property type="component" value="Unassembled WGS sequence"/>
</dbReference>
<feature type="non-terminal residue" evidence="5">
    <location>
        <position position="377"/>
    </location>
</feature>
<accession>A0A7D9LT49</accession>
<dbReference type="GO" id="GO:0042626">
    <property type="term" value="F:ATPase-coupled transmembrane transporter activity"/>
    <property type="evidence" value="ECO:0007669"/>
    <property type="project" value="TreeGrafter"/>
</dbReference>
<dbReference type="OrthoDB" id="5988857at2759"/>
<comment type="similarity">
    <text evidence="2">Belongs to the ABC transporter superfamily. ABCC family. Conjugate transporter (TC 3.A.1.208) subfamily.</text>
</comment>
<dbReference type="InterPro" id="IPR003439">
    <property type="entry name" value="ABC_transporter-like_ATP-bd"/>
</dbReference>
<evidence type="ECO:0000256" key="4">
    <source>
        <dbReference type="ARBA" id="ARBA00022840"/>
    </source>
</evidence>
<dbReference type="AlphaFoldDB" id="A0A7D9LT49"/>
<dbReference type="GO" id="GO:0016887">
    <property type="term" value="F:ATP hydrolysis activity"/>
    <property type="evidence" value="ECO:0007669"/>
    <property type="project" value="InterPro"/>
</dbReference>
<protein>
    <submittedName>
        <fullName evidence="5">Multidrug resistance-associated 4-like</fullName>
    </submittedName>
</protein>
<sequence length="377" mass="42136">QEIVSKAKRWIIMLTSYSFISCGQHLGTFITVFVLALTQKEKIPNLNFFAMIALFRELSEKLCLCLPTSISYITNVRAAFQRMESFLQRNDSSNFGLDSKRSVQINIIKNIPDTAKKVSVKTPLHDPPYLSLHEVTCRLPSRVSRQSPESNCTEILKDITFNVATPGLVLVCGPVGSGKSSLLSTVLGGELLVTNGFVKYSGTLAYVSDTPWVFSGTIRENILFGLPYNEKLYAEVITACQLEKDFKTFPQNDLALIGEHGATVSGGQRTRIALARATYSQADIYLLDDPLSSLDVNVAENVFRNCIRGLLSSKIVLLTTHDTRYYQEADHIIHLAETECLMGTRREVKMCVYKEYFLYGVSAIVLFIVFLVFYSGQ</sequence>
<dbReference type="InterPro" id="IPR027417">
    <property type="entry name" value="P-loop_NTPase"/>
</dbReference>
<dbReference type="Pfam" id="PF00005">
    <property type="entry name" value="ABC_tran"/>
    <property type="match status" value="1"/>
</dbReference>
<dbReference type="PANTHER" id="PTHR24223:SF456">
    <property type="entry name" value="MULTIDRUG RESISTANCE-ASSOCIATED PROTEIN LETHAL(2)03659"/>
    <property type="match status" value="1"/>
</dbReference>
<dbReference type="InterPro" id="IPR003593">
    <property type="entry name" value="AAA+_ATPase"/>
</dbReference>
<dbReference type="GO" id="GO:0016020">
    <property type="term" value="C:membrane"/>
    <property type="evidence" value="ECO:0007669"/>
    <property type="project" value="UniProtKB-SubCell"/>
</dbReference>
<dbReference type="GO" id="GO:0005524">
    <property type="term" value="F:ATP binding"/>
    <property type="evidence" value="ECO:0007669"/>
    <property type="project" value="UniProtKB-KW"/>
</dbReference>
<evidence type="ECO:0000313" key="5">
    <source>
        <dbReference type="EMBL" id="CAB4039916.1"/>
    </source>
</evidence>
<proteinExistence type="inferred from homology"/>
<gene>
    <name evidence="5" type="ORF">PACLA_8A000454</name>
</gene>
<evidence type="ECO:0000256" key="2">
    <source>
        <dbReference type="ARBA" id="ARBA00009726"/>
    </source>
</evidence>
<evidence type="ECO:0000256" key="3">
    <source>
        <dbReference type="ARBA" id="ARBA00022741"/>
    </source>
</evidence>
<name>A0A7D9LT49_PARCT</name>
<keyword evidence="3" id="KW-0547">Nucleotide-binding</keyword>
<dbReference type="SUPFAM" id="SSF52540">
    <property type="entry name" value="P-loop containing nucleoside triphosphate hydrolases"/>
    <property type="match status" value="1"/>
</dbReference>
<reference evidence="5" key="1">
    <citation type="submission" date="2020-04" db="EMBL/GenBank/DDBJ databases">
        <authorList>
            <person name="Alioto T."/>
            <person name="Alioto T."/>
            <person name="Gomez Garrido J."/>
        </authorList>
    </citation>
    <scope>NUCLEOTIDE SEQUENCE</scope>
    <source>
        <strain evidence="5">A484AB</strain>
    </source>
</reference>
<dbReference type="EMBL" id="CACRXK020026051">
    <property type="protein sequence ID" value="CAB4039916.1"/>
    <property type="molecule type" value="Genomic_DNA"/>
</dbReference>
<dbReference type="PANTHER" id="PTHR24223">
    <property type="entry name" value="ATP-BINDING CASSETTE SUB-FAMILY C"/>
    <property type="match status" value="1"/>
</dbReference>
<dbReference type="InterPro" id="IPR050173">
    <property type="entry name" value="ABC_transporter_C-like"/>
</dbReference>
<organism evidence="5 6">
    <name type="scientific">Paramuricea clavata</name>
    <name type="common">Red gorgonian</name>
    <name type="synonym">Violescent sea-whip</name>
    <dbReference type="NCBI Taxonomy" id="317549"/>
    <lineage>
        <taxon>Eukaryota</taxon>
        <taxon>Metazoa</taxon>
        <taxon>Cnidaria</taxon>
        <taxon>Anthozoa</taxon>
        <taxon>Octocorallia</taxon>
        <taxon>Malacalcyonacea</taxon>
        <taxon>Plexauridae</taxon>
        <taxon>Paramuricea</taxon>
    </lineage>
</organism>